<evidence type="ECO:0000256" key="1">
    <source>
        <dbReference type="SAM" id="MobiDB-lite"/>
    </source>
</evidence>
<dbReference type="AlphaFoldDB" id="A0A225DJC2"/>
<dbReference type="Proteomes" id="UP000214646">
    <property type="component" value="Unassembled WGS sequence"/>
</dbReference>
<gene>
    <name evidence="2" type="ORF">FRUB_08800</name>
</gene>
<reference evidence="3" key="1">
    <citation type="submission" date="2017-06" db="EMBL/GenBank/DDBJ databases">
        <title>Genome analysis of Fimbriiglobus ruber SP5, the first member of the order Planctomycetales with confirmed chitinolytic capability.</title>
        <authorList>
            <person name="Ravin N.V."/>
            <person name="Rakitin A.L."/>
            <person name="Ivanova A.A."/>
            <person name="Beletsky A.V."/>
            <person name="Kulichevskaya I.S."/>
            <person name="Mardanov A.V."/>
            <person name="Dedysh S.N."/>
        </authorList>
    </citation>
    <scope>NUCLEOTIDE SEQUENCE [LARGE SCALE GENOMIC DNA]</scope>
    <source>
        <strain evidence="3">SP5</strain>
    </source>
</reference>
<dbReference type="EMBL" id="NIDE01000017">
    <property type="protein sequence ID" value="OWK36237.1"/>
    <property type="molecule type" value="Genomic_DNA"/>
</dbReference>
<protein>
    <submittedName>
        <fullName evidence="2">Uncharacterized protein</fullName>
    </submittedName>
</protein>
<evidence type="ECO:0000313" key="3">
    <source>
        <dbReference type="Proteomes" id="UP000214646"/>
    </source>
</evidence>
<keyword evidence="3" id="KW-1185">Reference proteome</keyword>
<proteinExistence type="predicted"/>
<feature type="region of interest" description="Disordered" evidence="1">
    <location>
        <begin position="1"/>
        <end position="43"/>
    </location>
</feature>
<comment type="caution">
    <text evidence="2">The sequence shown here is derived from an EMBL/GenBank/DDBJ whole genome shotgun (WGS) entry which is preliminary data.</text>
</comment>
<accession>A0A225DJC2</accession>
<evidence type="ECO:0000313" key="2">
    <source>
        <dbReference type="EMBL" id="OWK36237.1"/>
    </source>
</evidence>
<sequence length="43" mass="4333">MCGAVGRRAVRILGPDANEPARPGGCRGDGRGRTDPGPGTQSL</sequence>
<name>A0A225DJC2_9BACT</name>
<organism evidence="2 3">
    <name type="scientific">Fimbriiglobus ruber</name>
    <dbReference type="NCBI Taxonomy" id="1908690"/>
    <lineage>
        <taxon>Bacteria</taxon>
        <taxon>Pseudomonadati</taxon>
        <taxon>Planctomycetota</taxon>
        <taxon>Planctomycetia</taxon>
        <taxon>Gemmatales</taxon>
        <taxon>Gemmataceae</taxon>
        <taxon>Fimbriiglobus</taxon>
    </lineage>
</organism>